<dbReference type="GO" id="GO:0003723">
    <property type="term" value="F:RNA binding"/>
    <property type="evidence" value="ECO:0007669"/>
    <property type="project" value="UniProtKB-KW"/>
</dbReference>
<dbReference type="Gene3D" id="2.40.50.140">
    <property type="entry name" value="Nucleic acid-binding proteins"/>
    <property type="match status" value="1"/>
</dbReference>
<dbReference type="KEGG" id="cqi:110727579"/>
<dbReference type="GeneID" id="110727579"/>
<proteinExistence type="inferred from homology"/>
<evidence type="ECO:0000259" key="5">
    <source>
        <dbReference type="PROSITE" id="PS50832"/>
    </source>
</evidence>
<dbReference type="RefSeq" id="XP_021762846.1">
    <property type="nucleotide sequence ID" value="XM_021907154.1"/>
</dbReference>
<evidence type="ECO:0000313" key="6">
    <source>
        <dbReference type="EnsemblPlants" id="AUR62028732-RA:cds"/>
    </source>
</evidence>
<dbReference type="OMA" id="FRKNIWV"/>
<comment type="similarity">
    <text evidence="1">Belongs to the EIF1AD family.</text>
</comment>
<feature type="compositionally biased region" description="Polar residues" evidence="4">
    <location>
        <begin position="111"/>
        <end position="124"/>
    </location>
</feature>
<feature type="region of interest" description="Disordered" evidence="4">
    <location>
        <begin position="103"/>
        <end position="175"/>
    </location>
</feature>
<dbReference type="PROSITE" id="PS50832">
    <property type="entry name" value="S1_IF1_TYPE"/>
    <property type="match status" value="1"/>
</dbReference>
<sequence>MGRGRKNLKREVEEDDFTLQQGQSIMQVVSLRGSNLIEVTDGKGEKSLALFPAKFQKSMWIKNGSFVVVDDSGKEEALESGSKVGCIVSQVLFHDKVRRLQKSSDWPEAFKSQTIDSSTRNSPRPVSEQEAEDSGSSDDDGLPPLETNMNRRRPYDLHSGSASNSDADSDTNEES</sequence>
<dbReference type="InterPro" id="IPR001253">
    <property type="entry name" value="TIF_eIF-1A"/>
</dbReference>
<dbReference type="Pfam" id="PF01176">
    <property type="entry name" value="eIF-1a"/>
    <property type="match status" value="1"/>
</dbReference>
<organism evidence="6 7">
    <name type="scientific">Chenopodium quinoa</name>
    <name type="common">Quinoa</name>
    <dbReference type="NCBI Taxonomy" id="63459"/>
    <lineage>
        <taxon>Eukaryota</taxon>
        <taxon>Viridiplantae</taxon>
        <taxon>Streptophyta</taxon>
        <taxon>Embryophyta</taxon>
        <taxon>Tracheophyta</taxon>
        <taxon>Spermatophyta</taxon>
        <taxon>Magnoliopsida</taxon>
        <taxon>eudicotyledons</taxon>
        <taxon>Gunneridae</taxon>
        <taxon>Pentapetalae</taxon>
        <taxon>Caryophyllales</taxon>
        <taxon>Chenopodiaceae</taxon>
        <taxon>Chenopodioideae</taxon>
        <taxon>Atripliceae</taxon>
        <taxon>Chenopodium</taxon>
    </lineage>
</organism>
<name>A0A803MFY8_CHEQI</name>
<feature type="compositionally biased region" description="Acidic residues" evidence="4">
    <location>
        <begin position="129"/>
        <end position="141"/>
    </location>
</feature>
<dbReference type="PANTHER" id="PTHR21641:SF0">
    <property type="entry name" value="RNA-BINDING PROTEIN EIF1AD-RELATED"/>
    <property type="match status" value="1"/>
</dbReference>
<dbReference type="GO" id="GO:0005634">
    <property type="term" value="C:nucleus"/>
    <property type="evidence" value="ECO:0007669"/>
    <property type="project" value="TreeGrafter"/>
</dbReference>
<protein>
    <recommendedName>
        <fullName evidence="5">S1-like domain-containing protein</fullName>
    </recommendedName>
</protein>
<dbReference type="Proteomes" id="UP000596660">
    <property type="component" value="Unplaced"/>
</dbReference>
<evidence type="ECO:0000256" key="2">
    <source>
        <dbReference type="ARBA" id="ARBA00022884"/>
    </source>
</evidence>
<dbReference type="OrthoDB" id="1738325at2759"/>
<reference evidence="6" key="1">
    <citation type="journal article" date="2017" name="Nature">
        <title>The genome of Chenopodium quinoa.</title>
        <authorList>
            <person name="Jarvis D.E."/>
            <person name="Ho Y.S."/>
            <person name="Lightfoot D.J."/>
            <person name="Schmoeckel S.M."/>
            <person name="Li B."/>
            <person name="Borm T.J.A."/>
            <person name="Ohyanagi H."/>
            <person name="Mineta K."/>
            <person name="Michell C.T."/>
            <person name="Saber N."/>
            <person name="Kharbatia N.M."/>
            <person name="Rupper R.R."/>
            <person name="Sharp A.R."/>
            <person name="Dally N."/>
            <person name="Boughton B.A."/>
            <person name="Woo Y.H."/>
            <person name="Gao G."/>
            <person name="Schijlen E.G.W.M."/>
            <person name="Guo X."/>
            <person name="Momin A.A."/>
            <person name="Negrao S."/>
            <person name="Al-Babili S."/>
            <person name="Gehring C."/>
            <person name="Roessner U."/>
            <person name="Jung C."/>
            <person name="Murphy K."/>
            <person name="Arold S.T."/>
            <person name="Gojobori T."/>
            <person name="van der Linden C.G."/>
            <person name="van Loo E.N."/>
            <person name="Jellen E.N."/>
            <person name="Maughan P.J."/>
            <person name="Tester M."/>
        </authorList>
    </citation>
    <scope>NUCLEOTIDE SEQUENCE [LARGE SCALE GENOMIC DNA]</scope>
    <source>
        <strain evidence="6">cv. PI 614886</strain>
    </source>
</reference>
<evidence type="ECO:0000313" key="7">
    <source>
        <dbReference type="Proteomes" id="UP000596660"/>
    </source>
</evidence>
<dbReference type="InterPro" id="IPR039294">
    <property type="entry name" value="EIF1AD"/>
</dbReference>
<dbReference type="InterPro" id="IPR006196">
    <property type="entry name" value="RNA-binding_domain_S1_IF1"/>
</dbReference>
<keyword evidence="7" id="KW-1185">Reference proteome</keyword>
<evidence type="ECO:0000256" key="3">
    <source>
        <dbReference type="PROSITE-ProRule" id="PRU00181"/>
    </source>
</evidence>
<dbReference type="GO" id="GO:0003743">
    <property type="term" value="F:translation initiation factor activity"/>
    <property type="evidence" value="ECO:0007669"/>
    <property type="project" value="UniProtKB-UniRule"/>
</dbReference>
<reference evidence="6" key="2">
    <citation type="submission" date="2021-03" db="UniProtKB">
        <authorList>
            <consortium name="EnsemblPlants"/>
        </authorList>
    </citation>
    <scope>IDENTIFICATION</scope>
</reference>
<feature type="domain" description="S1-like" evidence="5">
    <location>
        <begin position="8"/>
        <end position="70"/>
    </location>
</feature>
<gene>
    <name evidence="6" type="primary">LOC110727579</name>
</gene>
<evidence type="ECO:0000256" key="1">
    <source>
        <dbReference type="ARBA" id="ARBA00007340"/>
    </source>
</evidence>
<dbReference type="SMART" id="SM00652">
    <property type="entry name" value="eIF1a"/>
    <property type="match status" value="1"/>
</dbReference>
<dbReference type="AlphaFoldDB" id="A0A803MFY8"/>
<dbReference type="Gramene" id="AUR62028732-RA">
    <property type="protein sequence ID" value="AUR62028732-RA:cds"/>
    <property type="gene ID" value="AUR62028732"/>
</dbReference>
<dbReference type="InterPro" id="IPR012340">
    <property type="entry name" value="NA-bd_OB-fold"/>
</dbReference>
<evidence type="ECO:0000256" key="4">
    <source>
        <dbReference type="SAM" id="MobiDB-lite"/>
    </source>
</evidence>
<accession>A0A803MFY8</accession>
<dbReference type="EnsemblPlants" id="AUR62028732-RA">
    <property type="protein sequence ID" value="AUR62028732-RA:cds"/>
    <property type="gene ID" value="AUR62028732"/>
</dbReference>
<keyword evidence="3" id="KW-0648">Protein biosynthesis</keyword>
<dbReference type="SUPFAM" id="SSF50249">
    <property type="entry name" value="Nucleic acid-binding proteins"/>
    <property type="match status" value="1"/>
</dbReference>
<dbReference type="RefSeq" id="XP_021762845.1">
    <property type="nucleotide sequence ID" value="XM_021907153.1"/>
</dbReference>
<keyword evidence="3" id="KW-0396">Initiation factor</keyword>
<keyword evidence="2" id="KW-0694">RNA-binding</keyword>
<dbReference type="PANTHER" id="PTHR21641">
    <property type="entry name" value="TRANSLATION INITIATION FACTOR-RELATED"/>
    <property type="match status" value="1"/>
</dbReference>